<dbReference type="AlphaFoldDB" id="A0A7C4NVE3"/>
<dbReference type="NCBIfam" id="NF004885">
    <property type="entry name" value="PRK06246.1"/>
    <property type="match status" value="1"/>
</dbReference>
<keyword evidence="6 9" id="KW-0456">Lyase</keyword>
<dbReference type="GO" id="GO:0051539">
    <property type="term" value="F:4 iron, 4 sulfur cluster binding"/>
    <property type="evidence" value="ECO:0007669"/>
    <property type="project" value="UniProtKB-KW"/>
</dbReference>
<evidence type="ECO:0000313" key="8">
    <source>
        <dbReference type="EMBL" id="HGQ59636.1"/>
    </source>
</evidence>
<evidence type="ECO:0000259" key="7">
    <source>
        <dbReference type="Pfam" id="PF05681"/>
    </source>
</evidence>
<name>A0A7C4NVE3_STAMA</name>
<keyword evidence="5" id="KW-0411">Iron-sulfur</keyword>
<proteinExistence type="inferred from homology"/>
<comment type="similarity">
    <text evidence="1">Belongs to the class-I fumarase family.</text>
</comment>
<accession>A0A7C4NVE3</accession>
<protein>
    <submittedName>
        <fullName evidence="9">Fumarate hydratase</fullName>
        <ecNumber evidence="9">4.2.1.2</ecNumber>
    </submittedName>
</protein>
<evidence type="ECO:0000256" key="6">
    <source>
        <dbReference type="ARBA" id="ARBA00023239"/>
    </source>
</evidence>
<evidence type="ECO:0000256" key="1">
    <source>
        <dbReference type="ARBA" id="ARBA00008876"/>
    </source>
</evidence>
<keyword evidence="3" id="KW-0479">Metal-binding</keyword>
<organism evidence="9">
    <name type="scientific">Staphylothermus marinus</name>
    <dbReference type="NCBI Taxonomy" id="2280"/>
    <lineage>
        <taxon>Archaea</taxon>
        <taxon>Thermoproteota</taxon>
        <taxon>Thermoprotei</taxon>
        <taxon>Desulfurococcales</taxon>
        <taxon>Desulfurococcaceae</taxon>
        <taxon>Staphylothermus</taxon>
    </lineage>
</organism>
<evidence type="ECO:0000256" key="2">
    <source>
        <dbReference type="ARBA" id="ARBA00022485"/>
    </source>
</evidence>
<feature type="domain" description="Fe-S hydro-lyase tartrate dehydratase alpha-type catalytic" evidence="7">
    <location>
        <begin position="10"/>
        <end position="283"/>
    </location>
</feature>
<dbReference type="EC" id="4.2.1.2" evidence="9"/>
<dbReference type="InterPro" id="IPR051208">
    <property type="entry name" value="Class-I_Fumarase/Tartrate_DH"/>
</dbReference>
<dbReference type="GO" id="GO:0046872">
    <property type="term" value="F:metal ion binding"/>
    <property type="evidence" value="ECO:0007669"/>
    <property type="project" value="UniProtKB-KW"/>
</dbReference>
<dbReference type="PANTHER" id="PTHR30389">
    <property type="entry name" value="FUMARATE HYDRATASE-RELATED"/>
    <property type="match status" value="1"/>
</dbReference>
<evidence type="ECO:0000256" key="4">
    <source>
        <dbReference type="ARBA" id="ARBA00023004"/>
    </source>
</evidence>
<reference evidence="9" key="1">
    <citation type="journal article" date="2020" name="mSystems">
        <title>Genome- and Community-Level Interaction Insights into Carbon Utilization and Element Cycling Functions of Hydrothermarchaeota in Hydrothermal Sediment.</title>
        <authorList>
            <person name="Zhou Z."/>
            <person name="Liu Y."/>
            <person name="Xu W."/>
            <person name="Pan J."/>
            <person name="Luo Z.H."/>
            <person name="Li M."/>
        </authorList>
    </citation>
    <scope>NUCLEOTIDE SEQUENCE [LARGE SCALE GENOMIC DNA]</scope>
    <source>
        <strain evidence="8">SpSt-638</strain>
        <strain evidence="9">SpSt-648</strain>
    </source>
</reference>
<comment type="caution">
    <text evidence="9">The sequence shown here is derived from an EMBL/GenBank/DDBJ whole genome shotgun (WGS) entry which is preliminary data.</text>
</comment>
<dbReference type="Pfam" id="PF05681">
    <property type="entry name" value="Fumerase"/>
    <property type="match status" value="1"/>
</dbReference>
<gene>
    <name evidence="8" type="ORF">ENU09_02850</name>
    <name evidence="9" type="ORF">ENU20_03035</name>
</gene>
<evidence type="ECO:0000256" key="5">
    <source>
        <dbReference type="ARBA" id="ARBA00023014"/>
    </source>
</evidence>
<keyword evidence="4" id="KW-0408">Iron</keyword>
<dbReference type="GO" id="GO:0004333">
    <property type="term" value="F:fumarate hydratase activity"/>
    <property type="evidence" value="ECO:0007669"/>
    <property type="project" value="UniProtKB-EC"/>
</dbReference>
<evidence type="ECO:0000256" key="3">
    <source>
        <dbReference type="ARBA" id="ARBA00022723"/>
    </source>
</evidence>
<sequence length="295" mass="31724">MHKLGNIVEQAVVDAFRTAVIKIPPDVKNALEKAYVTEDNQMSRSQLEAILKNIELAVKLGKPVCQDTGTPYVYVKVGYGFPIELKDMKIIEESIINGVKRATKEIPLRPNTVDPFTGKNPGDNTGRYMPIIHYELVDSDSLEITVVPKGGGSEYVSVLEMPPPGEGIKAVKRIVVDAVLKAGSMPCPPTVVGVGVGGGSDTALFLAKKAACIRKLGTVNPDSTIDKLEKELYTAINKLGIGAMGLGGRTTVLAVHIDYAYKHPANLPVGVVFQCWALRRATAIISSTGEYSIHQ</sequence>
<dbReference type="NCBIfam" id="TIGR00722">
    <property type="entry name" value="ttdA_fumA_fumB"/>
    <property type="match status" value="1"/>
</dbReference>
<dbReference type="EMBL" id="DTBP01000018">
    <property type="protein sequence ID" value="HGQ74034.1"/>
    <property type="molecule type" value="Genomic_DNA"/>
</dbReference>
<dbReference type="EMBL" id="DTBE01000072">
    <property type="protein sequence ID" value="HGQ59636.1"/>
    <property type="molecule type" value="Genomic_DNA"/>
</dbReference>
<evidence type="ECO:0000313" key="9">
    <source>
        <dbReference type="EMBL" id="HGQ74034.1"/>
    </source>
</evidence>
<dbReference type="InterPro" id="IPR004646">
    <property type="entry name" value="Fe-S_hydro-lyase_TtdA-typ_cat"/>
</dbReference>
<dbReference type="PANTHER" id="PTHR30389:SF17">
    <property type="entry name" value="L(+)-TARTRATE DEHYDRATASE SUBUNIT ALPHA-RELATED"/>
    <property type="match status" value="1"/>
</dbReference>
<keyword evidence="2" id="KW-0004">4Fe-4S</keyword>